<proteinExistence type="predicted"/>
<dbReference type="EMBL" id="CAHIKZ030000309">
    <property type="protein sequence ID" value="CAE1167842.1"/>
    <property type="molecule type" value="Genomic_DNA"/>
</dbReference>
<keyword evidence="1" id="KW-0812">Transmembrane</keyword>
<sequence length="348" mass="40321">MYCLMTPWPSDDPANWGHILALPILSMLKSDFRFEAGETRVAASCHDVTVIGDHFLLQSMTFLLVFSLTFSPLSPFVILYIYSVFYRSLLMFLIILLLFLSLVSGFFFLFIIHFSFGCFHISFRPLLILFILSYSNLLFFPTWSLFAILFPFFFLSHLTLFLLLVYFLPLTFHCYFSIFFSFLYSHIPPPYFRFIYFLFPTILTIIVLFISFSISPAFVFFRSSFFFSLYSPFANLLFPSFLNIFSFILSPFPSILTLLFPVFLLSILPYLLILSSSPFLSFLNLFPSILTVLFPPCSPFPSLLALHFPLSRLSFSLSSSYLFFHTCSPSPFFLALHSSPFLFCFPPS</sequence>
<accession>A0A812B2Y0</accession>
<organism evidence="2 3">
    <name type="scientific">Acanthosepion pharaonis</name>
    <name type="common">Pharaoh cuttlefish</name>
    <name type="synonym">Sepia pharaonis</name>
    <dbReference type="NCBI Taxonomy" id="158019"/>
    <lineage>
        <taxon>Eukaryota</taxon>
        <taxon>Metazoa</taxon>
        <taxon>Spiralia</taxon>
        <taxon>Lophotrochozoa</taxon>
        <taxon>Mollusca</taxon>
        <taxon>Cephalopoda</taxon>
        <taxon>Coleoidea</taxon>
        <taxon>Decapodiformes</taxon>
        <taxon>Sepiida</taxon>
        <taxon>Sepiina</taxon>
        <taxon>Sepiidae</taxon>
        <taxon>Acanthosepion</taxon>
    </lineage>
</organism>
<dbReference type="Proteomes" id="UP000597762">
    <property type="component" value="Unassembled WGS sequence"/>
</dbReference>
<protein>
    <submittedName>
        <fullName evidence="2">Uncharacterized protein</fullName>
    </submittedName>
</protein>
<reference evidence="2" key="1">
    <citation type="submission" date="2021-01" db="EMBL/GenBank/DDBJ databases">
        <authorList>
            <person name="Li R."/>
            <person name="Bekaert M."/>
        </authorList>
    </citation>
    <scope>NUCLEOTIDE SEQUENCE</scope>
    <source>
        <strain evidence="2">Farmed</strain>
    </source>
</reference>
<feature type="transmembrane region" description="Helical" evidence="1">
    <location>
        <begin position="255"/>
        <end position="273"/>
    </location>
</feature>
<dbReference type="AlphaFoldDB" id="A0A812B2Y0"/>
<evidence type="ECO:0000313" key="3">
    <source>
        <dbReference type="Proteomes" id="UP000597762"/>
    </source>
</evidence>
<keyword evidence="1" id="KW-0472">Membrane</keyword>
<feature type="transmembrane region" description="Helical" evidence="1">
    <location>
        <begin position="126"/>
        <end position="154"/>
    </location>
</feature>
<feature type="transmembrane region" description="Helical" evidence="1">
    <location>
        <begin position="89"/>
        <end position="114"/>
    </location>
</feature>
<gene>
    <name evidence="2" type="ORF">SPHA_9651</name>
</gene>
<feature type="transmembrane region" description="Helical" evidence="1">
    <location>
        <begin position="62"/>
        <end position="83"/>
    </location>
</feature>
<evidence type="ECO:0000313" key="2">
    <source>
        <dbReference type="EMBL" id="CAE1167842.1"/>
    </source>
</evidence>
<keyword evidence="3" id="KW-1185">Reference proteome</keyword>
<feature type="transmembrane region" description="Helical" evidence="1">
    <location>
        <begin position="227"/>
        <end position="248"/>
    </location>
</feature>
<feature type="transmembrane region" description="Helical" evidence="1">
    <location>
        <begin position="285"/>
        <end position="310"/>
    </location>
</feature>
<name>A0A812B2Y0_ACAPH</name>
<feature type="transmembrane region" description="Helical" evidence="1">
    <location>
        <begin position="160"/>
        <end position="184"/>
    </location>
</feature>
<keyword evidence="1" id="KW-1133">Transmembrane helix</keyword>
<comment type="caution">
    <text evidence="2">The sequence shown here is derived from an EMBL/GenBank/DDBJ whole genome shotgun (WGS) entry which is preliminary data.</text>
</comment>
<feature type="transmembrane region" description="Helical" evidence="1">
    <location>
        <begin position="196"/>
        <end position="221"/>
    </location>
</feature>
<evidence type="ECO:0000256" key="1">
    <source>
        <dbReference type="SAM" id="Phobius"/>
    </source>
</evidence>